<dbReference type="Proteomes" id="UP001064048">
    <property type="component" value="Chromosome 30"/>
</dbReference>
<sequence length="382" mass="43017">MERLTISKLEKQTIYEIYRACRICGAGGGYRMPIIQNIVALDTSDVELVQKIQECLQLEVRSDDRMPPLICELCVDKVNDYYEFLKQSRQTNIRTRTRLGLPLQTVKKSEEPPVPSPAESRASSVSSRSSRTARRAPTPPRPIMLGNKKVAEKEQEKGTESNDFIKAEPSPPRYKPGPKSRQAPREDPKSRTAPKEDPKSRLAPREDPKSRTAPKEDPKSRLALRDPKSLQGAKEDPKSRQAPKEDPKIPVPLKILKSKSKLNVVSTPPKVSQACNPCGKWFVTTEEAATHHRYHRAATFPHISNGLCMPYDLIPDVKCERCWKTFITSTLMDAHRCQGVDGRPGGKTKSRQMLKDDPKSRQAPKEDPKSRLVPKADPKTMV</sequence>
<protein>
    <submittedName>
        <fullName evidence="1">Uncharacterized protein</fullName>
    </submittedName>
</protein>
<evidence type="ECO:0000313" key="2">
    <source>
        <dbReference type="Proteomes" id="UP001064048"/>
    </source>
</evidence>
<accession>A0ACC0K565</accession>
<proteinExistence type="predicted"/>
<name>A0ACC0K565_CHOFU</name>
<comment type="caution">
    <text evidence="1">The sequence shown here is derived from an EMBL/GenBank/DDBJ whole genome shotgun (WGS) entry which is preliminary data.</text>
</comment>
<dbReference type="EMBL" id="CM046130">
    <property type="protein sequence ID" value="KAI8431401.1"/>
    <property type="molecule type" value="Genomic_DNA"/>
</dbReference>
<reference evidence="1 2" key="1">
    <citation type="journal article" date="2022" name="Genome Biol. Evol.">
        <title>The Spruce Budworm Genome: Reconstructing the Evolutionary History of Antifreeze Proteins.</title>
        <authorList>
            <person name="Beliveau C."/>
            <person name="Gagne P."/>
            <person name="Picq S."/>
            <person name="Vernygora O."/>
            <person name="Keeling C.I."/>
            <person name="Pinkney K."/>
            <person name="Doucet D."/>
            <person name="Wen F."/>
            <person name="Johnston J.S."/>
            <person name="Maaroufi H."/>
            <person name="Boyle B."/>
            <person name="Laroche J."/>
            <person name="Dewar K."/>
            <person name="Juretic N."/>
            <person name="Blackburn G."/>
            <person name="Nisole A."/>
            <person name="Brunet B."/>
            <person name="Brandao M."/>
            <person name="Lumley L."/>
            <person name="Duan J."/>
            <person name="Quan G."/>
            <person name="Lucarotti C.J."/>
            <person name="Roe A.D."/>
            <person name="Sperling F.A.H."/>
            <person name="Levesque R.C."/>
            <person name="Cusson M."/>
        </authorList>
    </citation>
    <scope>NUCLEOTIDE SEQUENCE [LARGE SCALE GENOMIC DNA]</scope>
    <source>
        <strain evidence="1">Glfc:IPQL:Cfum</strain>
    </source>
</reference>
<gene>
    <name evidence="1" type="ORF">MSG28_015930</name>
</gene>
<evidence type="ECO:0000313" key="1">
    <source>
        <dbReference type="EMBL" id="KAI8431401.1"/>
    </source>
</evidence>
<organism evidence="1 2">
    <name type="scientific">Choristoneura fumiferana</name>
    <name type="common">Spruce budworm moth</name>
    <name type="synonym">Archips fumiferana</name>
    <dbReference type="NCBI Taxonomy" id="7141"/>
    <lineage>
        <taxon>Eukaryota</taxon>
        <taxon>Metazoa</taxon>
        <taxon>Ecdysozoa</taxon>
        <taxon>Arthropoda</taxon>
        <taxon>Hexapoda</taxon>
        <taxon>Insecta</taxon>
        <taxon>Pterygota</taxon>
        <taxon>Neoptera</taxon>
        <taxon>Endopterygota</taxon>
        <taxon>Lepidoptera</taxon>
        <taxon>Glossata</taxon>
        <taxon>Ditrysia</taxon>
        <taxon>Tortricoidea</taxon>
        <taxon>Tortricidae</taxon>
        <taxon>Tortricinae</taxon>
        <taxon>Choristoneura</taxon>
    </lineage>
</organism>
<keyword evidence="2" id="KW-1185">Reference proteome</keyword>